<feature type="transmembrane region" description="Helical" evidence="12">
    <location>
        <begin position="7"/>
        <end position="25"/>
    </location>
</feature>
<dbReference type="CDD" id="cd11065">
    <property type="entry name" value="CYP64-like"/>
    <property type="match status" value="1"/>
</dbReference>
<dbReference type="InterPro" id="IPR036396">
    <property type="entry name" value="Cyt_P450_sf"/>
</dbReference>
<evidence type="ECO:0000256" key="11">
    <source>
        <dbReference type="SAM" id="MobiDB-lite"/>
    </source>
</evidence>
<dbReference type="EMBL" id="JACYCC010000216">
    <property type="protein sequence ID" value="KAF8671834.1"/>
    <property type="molecule type" value="Genomic_DNA"/>
</dbReference>
<gene>
    <name evidence="13" type="ORF">RHS04_08114</name>
</gene>
<comment type="cofactor">
    <cofactor evidence="1 9">
        <name>heme</name>
        <dbReference type="ChEBI" id="CHEBI:30413"/>
    </cofactor>
</comment>
<keyword evidence="12" id="KW-1133">Transmembrane helix</keyword>
<dbReference type="Pfam" id="PF00067">
    <property type="entry name" value="p450"/>
    <property type="match status" value="1"/>
</dbReference>
<evidence type="ECO:0000313" key="13">
    <source>
        <dbReference type="EMBL" id="KAF8671834.1"/>
    </source>
</evidence>
<dbReference type="InterPro" id="IPR017972">
    <property type="entry name" value="Cyt_P450_CS"/>
</dbReference>
<evidence type="ECO:0000256" key="10">
    <source>
        <dbReference type="RuleBase" id="RU000461"/>
    </source>
</evidence>
<feature type="compositionally biased region" description="Acidic residues" evidence="11">
    <location>
        <begin position="528"/>
        <end position="551"/>
    </location>
</feature>
<dbReference type="GO" id="GO:0016705">
    <property type="term" value="F:oxidoreductase activity, acting on paired donors, with incorporation or reduction of molecular oxygen"/>
    <property type="evidence" value="ECO:0007669"/>
    <property type="project" value="InterPro"/>
</dbReference>
<dbReference type="PROSITE" id="PS00086">
    <property type="entry name" value="CYTOCHROME_P450"/>
    <property type="match status" value="1"/>
</dbReference>
<keyword evidence="12" id="KW-0472">Membrane</keyword>
<dbReference type="Gene3D" id="1.10.630.10">
    <property type="entry name" value="Cytochrome P450"/>
    <property type="match status" value="1"/>
</dbReference>
<evidence type="ECO:0000256" key="3">
    <source>
        <dbReference type="ARBA" id="ARBA00010617"/>
    </source>
</evidence>
<evidence type="ECO:0000256" key="5">
    <source>
        <dbReference type="ARBA" id="ARBA00022723"/>
    </source>
</evidence>
<proteinExistence type="inferred from homology"/>
<dbReference type="GO" id="GO:0005506">
    <property type="term" value="F:iron ion binding"/>
    <property type="evidence" value="ECO:0007669"/>
    <property type="project" value="InterPro"/>
</dbReference>
<evidence type="ECO:0000256" key="2">
    <source>
        <dbReference type="ARBA" id="ARBA00005179"/>
    </source>
</evidence>
<dbReference type="PANTHER" id="PTHR46300:SF7">
    <property type="entry name" value="P450, PUTATIVE (EUROFUNG)-RELATED"/>
    <property type="match status" value="1"/>
</dbReference>
<sequence length="551" mass="62987">MYKTFDLIAIAFFVFGLTLLRTLWYRRDQKLRRPPSPPSLPFVGNLFSMPSGTEHIAYMKLGKQLKSAQSYISHNMLGHSTIVLNSSQAASDLFEKRSAKYSDRANSPMVRDPTLLNWPGHPGLVGYNDLWRSHRRMLNNWLNVRAAVQFHESHERQARVLLGRLLNVSNRDDPFEETENEFFLAMASAIFRSAYGYQLQGINDPFFQGAKEAIEHLFSAHMYTNFWVNIFPALSYVPDWFPGAGWKRTAREWREQKDWILNSTLKWTKDQVASGSAEPSILGALLDHKITSKWTQEDRDYRLKELGMVLYSGGTDTSSNVLVKFVAAMVLNPHVQAKAQQEIDAVLGPMKLPKVEDEERLPYVRNLILETLRWHPVLPTAVPHVCYEDDVYRNYDIPKGTVLAMSRDESIYKDPEVFNPDRFLDPNVPPLPGFGWGRRKCPGSYYAQAAVFVSITSLLAMFTFEKKRDSNGQEIIPNIEDRSNSMTLGLKPFDFKFSPRSEQHRQFVEGLVPVVKKVLDHQYGGNEEGGDNEAGSEEDAQAWTEVELELP</sequence>
<comment type="similarity">
    <text evidence="3 10">Belongs to the cytochrome P450 family.</text>
</comment>
<dbReference type="GO" id="GO:0020037">
    <property type="term" value="F:heme binding"/>
    <property type="evidence" value="ECO:0007669"/>
    <property type="project" value="InterPro"/>
</dbReference>
<dbReference type="InterPro" id="IPR001128">
    <property type="entry name" value="Cyt_P450"/>
</dbReference>
<dbReference type="InterPro" id="IPR050364">
    <property type="entry name" value="Cytochrome_P450_fung"/>
</dbReference>
<keyword evidence="6 10" id="KW-0560">Oxidoreductase</keyword>
<evidence type="ECO:0000313" key="14">
    <source>
        <dbReference type="Proteomes" id="UP000650582"/>
    </source>
</evidence>
<organism evidence="13 14">
    <name type="scientific">Rhizoctonia solani</name>
    <dbReference type="NCBI Taxonomy" id="456999"/>
    <lineage>
        <taxon>Eukaryota</taxon>
        <taxon>Fungi</taxon>
        <taxon>Dikarya</taxon>
        <taxon>Basidiomycota</taxon>
        <taxon>Agaricomycotina</taxon>
        <taxon>Agaricomycetes</taxon>
        <taxon>Cantharellales</taxon>
        <taxon>Ceratobasidiaceae</taxon>
        <taxon>Rhizoctonia</taxon>
    </lineage>
</organism>
<dbReference type="GO" id="GO:0004497">
    <property type="term" value="F:monooxygenase activity"/>
    <property type="evidence" value="ECO:0007669"/>
    <property type="project" value="UniProtKB-KW"/>
</dbReference>
<keyword evidence="4 9" id="KW-0349">Heme</keyword>
<evidence type="ECO:0000256" key="8">
    <source>
        <dbReference type="ARBA" id="ARBA00023033"/>
    </source>
</evidence>
<evidence type="ECO:0000256" key="9">
    <source>
        <dbReference type="PIRSR" id="PIRSR602401-1"/>
    </source>
</evidence>
<evidence type="ECO:0000256" key="7">
    <source>
        <dbReference type="ARBA" id="ARBA00023004"/>
    </source>
</evidence>
<dbReference type="SUPFAM" id="SSF48264">
    <property type="entry name" value="Cytochrome P450"/>
    <property type="match status" value="1"/>
</dbReference>
<keyword evidence="7 9" id="KW-0408">Iron</keyword>
<feature type="region of interest" description="Disordered" evidence="11">
    <location>
        <begin position="522"/>
        <end position="551"/>
    </location>
</feature>
<dbReference type="PRINTS" id="PR00463">
    <property type="entry name" value="EP450I"/>
</dbReference>
<evidence type="ECO:0000256" key="6">
    <source>
        <dbReference type="ARBA" id="ARBA00023002"/>
    </source>
</evidence>
<dbReference type="InterPro" id="IPR002401">
    <property type="entry name" value="Cyt_P450_E_grp-I"/>
</dbReference>
<evidence type="ECO:0000256" key="1">
    <source>
        <dbReference type="ARBA" id="ARBA00001971"/>
    </source>
</evidence>
<reference evidence="13" key="1">
    <citation type="submission" date="2020-09" db="EMBL/GenBank/DDBJ databases">
        <title>Comparative genome analyses of four rice-infecting Rhizoctonia solani isolates reveal extensive enrichment of homogalacturonan modification genes.</title>
        <authorList>
            <person name="Lee D.-Y."/>
            <person name="Jeon J."/>
            <person name="Kim K.-T."/>
            <person name="Cheong K."/>
            <person name="Song H."/>
            <person name="Choi G."/>
            <person name="Ko J."/>
            <person name="Opiyo S.O."/>
            <person name="Zuo S."/>
            <person name="Madhav S."/>
            <person name="Lee Y.-H."/>
            <person name="Wang G.-L."/>
        </authorList>
    </citation>
    <scope>NUCLEOTIDE SEQUENCE</scope>
    <source>
        <strain evidence="13">AG1-IA YN-7</strain>
    </source>
</reference>
<evidence type="ECO:0000256" key="4">
    <source>
        <dbReference type="ARBA" id="ARBA00022617"/>
    </source>
</evidence>
<dbReference type="Proteomes" id="UP000650582">
    <property type="component" value="Unassembled WGS sequence"/>
</dbReference>
<name>A0A8H7H2U5_9AGAM</name>
<keyword evidence="8 10" id="KW-0503">Monooxygenase</keyword>
<comment type="caution">
    <text evidence="13">The sequence shown here is derived from an EMBL/GenBank/DDBJ whole genome shotgun (WGS) entry which is preliminary data.</text>
</comment>
<dbReference type="AlphaFoldDB" id="A0A8H7H2U5"/>
<feature type="binding site" description="axial binding residue" evidence="9">
    <location>
        <position position="441"/>
    </location>
    <ligand>
        <name>heme</name>
        <dbReference type="ChEBI" id="CHEBI:30413"/>
    </ligand>
    <ligandPart>
        <name>Fe</name>
        <dbReference type="ChEBI" id="CHEBI:18248"/>
    </ligandPart>
</feature>
<keyword evidence="12" id="KW-0812">Transmembrane</keyword>
<accession>A0A8H7H2U5</accession>
<dbReference type="PANTHER" id="PTHR46300">
    <property type="entry name" value="P450, PUTATIVE (EUROFUNG)-RELATED-RELATED"/>
    <property type="match status" value="1"/>
</dbReference>
<evidence type="ECO:0000256" key="12">
    <source>
        <dbReference type="SAM" id="Phobius"/>
    </source>
</evidence>
<keyword evidence="5 9" id="KW-0479">Metal-binding</keyword>
<comment type="pathway">
    <text evidence="2">Secondary metabolite biosynthesis.</text>
</comment>
<protein>
    <submittedName>
        <fullName evidence="13">Cytochrome P450</fullName>
    </submittedName>
</protein>